<comment type="caution">
    <text evidence="6">The sequence shown here is derived from an EMBL/GenBank/DDBJ whole genome shotgun (WGS) entry which is preliminary data.</text>
</comment>
<dbReference type="InterPro" id="IPR004695">
    <property type="entry name" value="SLAC1/Mae1/Ssu1/TehA"/>
</dbReference>
<feature type="transmembrane region" description="Helical" evidence="5">
    <location>
        <begin position="212"/>
        <end position="232"/>
    </location>
</feature>
<dbReference type="Proteomes" id="UP000481872">
    <property type="component" value="Unassembled WGS sequence"/>
</dbReference>
<dbReference type="EMBL" id="JAAGPU010000031">
    <property type="protein sequence ID" value="NEU06014.1"/>
    <property type="molecule type" value="Genomic_DNA"/>
</dbReference>
<evidence type="ECO:0000256" key="1">
    <source>
        <dbReference type="ARBA" id="ARBA00004141"/>
    </source>
</evidence>
<evidence type="ECO:0000256" key="3">
    <source>
        <dbReference type="ARBA" id="ARBA00022989"/>
    </source>
</evidence>
<dbReference type="Pfam" id="PF03595">
    <property type="entry name" value="SLAC1"/>
    <property type="match status" value="1"/>
</dbReference>
<dbReference type="PANTHER" id="PTHR37955:SF1">
    <property type="entry name" value="DEP DOMAIN-CONTAINING PROTEIN"/>
    <property type="match status" value="1"/>
</dbReference>
<feature type="transmembrane region" description="Helical" evidence="5">
    <location>
        <begin position="66"/>
        <end position="89"/>
    </location>
</feature>
<evidence type="ECO:0000256" key="4">
    <source>
        <dbReference type="ARBA" id="ARBA00023136"/>
    </source>
</evidence>
<feature type="transmembrane region" description="Helical" evidence="5">
    <location>
        <begin position="155"/>
        <end position="175"/>
    </location>
</feature>
<organism evidence="6 7">
    <name type="scientific">Clostridium senegalense</name>
    <dbReference type="NCBI Taxonomy" id="1465809"/>
    <lineage>
        <taxon>Bacteria</taxon>
        <taxon>Bacillati</taxon>
        <taxon>Bacillota</taxon>
        <taxon>Clostridia</taxon>
        <taxon>Eubacteriales</taxon>
        <taxon>Clostridiaceae</taxon>
        <taxon>Clostridium</taxon>
    </lineage>
</organism>
<name>A0A6M0H6T1_9CLOT</name>
<keyword evidence="7" id="KW-1185">Reference proteome</keyword>
<dbReference type="PANTHER" id="PTHR37955">
    <property type="entry name" value="TELLURITE RESISTANCE PROTEIN TEHA"/>
    <property type="match status" value="1"/>
</dbReference>
<sequence length="315" mass="35455">MKKFLNLIPLPIAGLMLALASTGNLVANYSPIYKNIFGTISAIIFICLVLKFFINPKSVIDDLKNPVIASVTPTFSMGVIILSTYINPYSYKCAFMFWILGIIIHFVLMLYFTIKFIFKFDIKKVFPSYFIVYVGIVVVSLTAPNFNALTFGRTVFWFGFICYLILLPIVLYRVLVIKQLPKPTLPLITIFAAPASLCLAGYINSFEAKNSIIIGILLALSLITLITVIILLPKFLKIEFYPSYSAFTFPLVISAIALKASNKFLGSINMKFSLLNYISKASEYIAIIIVLYVLIRYLHFIYAKLKTKTNLTINS</sequence>
<dbReference type="AlphaFoldDB" id="A0A6M0H6T1"/>
<protein>
    <submittedName>
        <fullName evidence="6">TDT family transporter</fullName>
    </submittedName>
</protein>
<proteinExistence type="predicted"/>
<feature type="transmembrane region" description="Helical" evidence="5">
    <location>
        <begin position="281"/>
        <end position="298"/>
    </location>
</feature>
<reference evidence="6 7" key="1">
    <citation type="submission" date="2020-02" db="EMBL/GenBank/DDBJ databases">
        <title>Genome assembly of a novel Clostridium senegalense strain.</title>
        <authorList>
            <person name="Gupta T.B."/>
            <person name="Jauregui R."/>
            <person name="Maclean P."/>
            <person name="Nawarathana A."/>
            <person name="Brightwell G."/>
        </authorList>
    </citation>
    <scope>NUCLEOTIDE SEQUENCE [LARGE SCALE GENOMIC DNA]</scope>
    <source>
        <strain evidence="6 7">AGRFS4</strain>
    </source>
</reference>
<dbReference type="GO" id="GO:0005886">
    <property type="term" value="C:plasma membrane"/>
    <property type="evidence" value="ECO:0007669"/>
    <property type="project" value="TreeGrafter"/>
</dbReference>
<evidence type="ECO:0000256" key="5">
    <source>
        <dbReference type="SAM" id="Phobius"/>
    </source>
</evidence>
<dbReference type="CDD" id="cd09325">
    <property type="entry name" value="TDT_C4-dicarb_trans"/>
    <property type="match status" value="1"/>
</dbReference>
<evidence type="ECO:0000313" key="6">
    <source>
        <dbReference type="EMBL" id="NEU06014.1"/>
    </source>
</evidence>
<feature type="transmembrane region" description="Helical" evidence="5">
    <location>
        <begin position="244"/>
        <end position="261"/>
    </location>
</feature>
<evidence type="ECO:0000256" key="2">
    <source>
        <dbReference type="ARBA" id="ARBA00022692"/>
    </source>
</evidence>
<keyword evidence="2 5" id="KW-0812">Transmembrane</keyword>
<dbReference type="RefSeq" id="WP_199870590.1">
    <property type="nucleotide sequence ID" value="NZ_JAAGPU010000031.1"/>
</dbReference>
<dbReference type="InterPro" id="IPR038665">
    <property type="entry name" value="Voltage-dep_anion_channel_sf"/>
</dbReference>
<feature type="transmembrane region" description="Helical" evidence="5">
    <location>
        <begin position="36"/>
        <end position="54"/>
    </location>
</feature>
<feature type="transmembrane region" description="Helical" evidence="5">
    <location>
        <begin position="95"/>
        <end position="114"/>
    </location>
</feature>
<evidence type="ECO:0000313" key="7">
    <source>
        <dbReference type="Proteomes" id="UP000481872"/>
    </source>
</evidence>
<feature type="transmembrane region" description="Helical" evidence="5">
    <location>
        <begin position="187"/>
        <end position="206"/>
    </location>
</feature>
<dbReference type="GO" id="GO:0046583">
    <property type="term" value="F:monoatomic cation efflux transmembrane transporter activity"/>
    <property type="evidence" value="ECO:0007669"/>
    <property type="project" value="TreeGrafter"/>
</dbReference>
<comment type="subcellular location">
    <subcellularLocation>
        <location evidence="1">Membrane</location>
        <topology evidence="1">Multi-pass membrane protein</topology>
    </subcellularLocation>
</comment>
<keyword evidence="3 5" id="KW-1133">Transmembrane helix</keyword>
<dbReference type="InterPro" id="IPR052951">
    <property type="entry name" value="Tellurite_res_ion_channel"/>
</dbReference>
<keyword evidence="4 5" id="KW-0472">Membrane</keyword>
<feature type="transmembrane region" description="Helical" evidence="5">
    <location>
        <begin position="126"/>
        <end position="143"/>
    </location>
</feature>
<dbReference type="Gene3D" id="1.50.10.150">
    <property type="entry name" value="Voltage-dependent anion channel"/>
    <property type="match status" value="1"/>
</dbReference>
<gene>
    <name evidence="6" type="ORF">G3M99_14355</name>
</gene>
<accession>A0A6M0H6T1</accession>